<name>A0A3B0WC50_9ZZZZ</name>
<accession>A0A3B0WC50</accession>
<dbReference type="EMBL" id="UOFB01000421">
    <property type="protein sequence ID" value="VAW49990.1"/>
    <property type="molecule type" value="Genomic_DNA"/>
</dbReference>
<sequence length="149" mass="16654">MNLLNLNPDNRNSFSNIVKTLVKKHQTEPKEMFLHALESEAEPEMNYWMAKVLVQEYFVSPNMEVGKDSAGEPVKALQAACLLQNVGVVAALLELGGFKGSVTDKEYQLAARIASKHEDQAVLGLLMKYAQEKDLLEPFMRSLQSTTLQ</sequence>
<proteinExistence type="predicted"/>
<dbReference type="AlphaFoldDB" id="A0A3B0WC50"/>
<gene>
    <name evidence="1" type="ORF">MNBD_GAMMA04-2131</name>
</gene>
<organism evidence="1">
    <name type="scientific">hydrothermal vent metagenome</name>
    <dbReference type="NCBI Taxonomy" id="652676"/>
    <lineage>
        <taxon>unclassified sequences</taxon>
        <taxon>metagenomes</taxon>
        <taxon>ecological metagenomes</taxon>
    </lineage>
</organism>
<protein>
    <recommendedName>
        <fullName evidence="2">Ankyrin repeat domain-containing protein</fullName>
    </recommendedName>
</protein>
<reference evidence="1" key="1">
    <citation type="submission" date="2018-06" db="EMBL/GenBank/DDBJ databases">
        <authorList>
            <person name="Zhirakovskaya E."/>
        </authorList>
    </citation>
    <scope>NUCLEOTIDE SEQUENCE</scope>
</reference>
<evidence type="ECO:0000313" key="1">
    <source>
        <dbReference type="EMBL" id="VAW49990.1"/>
    </source>
</evidence>
<evidence type="ECO:0008006" key="2">
    <source>
        <dbReference type="Google" id="ProtNLM"/>
    </source>
</evidence>